<evidence type="ECO:0000256" key="1">
    <source>
        <dbReference type="SAM" id="MobiDB-lite"/>
    </source>
</evidence>
<sequence>MQAGVAVGGGLDRVALADEQPLQQAAQPGVVLDQQHARAGTVARRRPGCGGRSTAVQGLAHDLKRGGPPLRKL</sequence>
<evidence type="ECO:0000313" key="3">
    <source>
        <dbReference type="Proteomes" id="UP000544110"/>
    </source>
</evidence>
<evidence type="ECO:0000313" key="2">
    <source>
        <dbReference type="EMBL" id="NYG53895.1"/>
    </source>
</evidence>
<name>A0A7Y9UUV3_9ACTN</name>
<gene>
    <name evidence="2" type="ORF">BJ989_000199</name>
</gene>
<dbReference type="RefSeq" id="WP_179516468.1">
    <property type="nucleotide sequence ID" value="NZ_JACCAC010000001.1"/>
</dbReference>
<keyword evidence="3" id="KW-1185">Reference proteome</keyword>
<protein>
    <submittedName>
        <fullName evidence="2">Uncharacterized protein</fullName>
    </submittedName>
</protein>
<dbReference type="EMBL" id="JACCAC010000001">
    <property type="protein sequence ID" value="NYG53895.1"/>
    <property type="molecule type" value="Genomic_DNA"/>
</dbReference>
<reference evidence="2 3" key="1">
    <citation type="submission" date="2020-07" db="EMBL/GenBank/DDBJ databases">
        <title>Sequencing the genomes of 1000 actinobacteria strains.</title>
        <authorList>
            <person name="Klenk H.-P."/>
        </authorList>
    </citation>
    <scope>NUCLEOTIDE SEQUENCE [LARGE SCALE GENOMIC DNA]</scope>
    <source>
        <strain evidence="2 3">DSM 24552</strain>
    </source>
</reference>
<feature type="region of interest" description="Disordered" evidence="1">
    <location>
        <begin position="36"/>
        <end position="73"/>
    </location>
</feature>
<proteinExistence type="predicted"/>
<dbReference type="AlphaFoldDB" id="A0A7Y9UUV3"/>
<dbReference type="Proteomes" id="UP000544110">
    <property type="component" value="Unassembled WGS sequence"/>
</dbReference>
<organism evidence="2 3">
    <name type="scientific">Nocardioides perillae</name>
    <dbReference type="NCBI Taxonomy" id="1119534"/>
    <lineage>
        <taxon>Bacteria</taxon>
        <taxon>Bacillati</taxon>
        <taxon>Actinomycetota</taxon>
        <taxon>Actinomycetes</taxon>
        <taxon>Propionibacteriales</taxon>
        <taxon>Nocardioidaceae</taxon>
        <taxon>Nocardioides</taxon>
    </lineage>
</organism>
<comment type="caution">
    <text evidence="2">The sequence shown here is derived from an EMBL/GenBank/DDBJ whole genome shotgun (WGS) entry which is preliminary data.</text>
</comment>
<accession>A0A7Y9UUV3</accession>